<dbReference type="eggNOG" id="ENOG5032EB2">
    <property type="taxonomic scope" value="Bacteria"/>
</dbReference>
<name>A0A0L8KXY1_9ACTN</name>
<dbReference type="STRING" id="67356.AQJ84_15460"/>
<organism evidence="1 2">
    <name type="scientific">Streptomyces resistomycificus</name>
    <dbReference type="NCBI Taxonomy" id="67356"/>
    <lineage>
        <taxon>Bacteria</taxon>
        <taxon>Bacillati</taxon>
        <taxon>Actinomycetota</taxon>
        <taxon>Actinomycetes</taxon>
        <taxon>Kitasatosporales</taxon>
        <taxon>Streptomycetaceae</taxon>
        <taxon>Streptomyces</taxon>
        <taxon>Streptomyces aurantiacus group</taxon>
    </lineage>
</organism>
<dbReference type="PATRIC" id="fig|67356.5.peg.7208"/>
<proteinExistence type="predicted"/>
<sequence>MQKDASGSEFVSVLVDVADLPMELLDDLPDTVLAEQLRRVVGEALNPTSEGFAAFQSALSDL</sequence>
<evidence type="ECO:0008006" key="3">
    <source>
        <dbReference type="Google" id="ProtNLM"/>
    </source>
</evidence>
<gene>
    <name evidence="1" type="ORF">ADK37_33685</name>
</gene>
<dbReference type="NCBIfam" id="TIGR04268">
    <property type="entry name" value="FxSxx-COOH"/>
    <property type="match status" value="1"/>
</dbReference>
<protein>
    <recommendedName>
        <fullName evidence="3">FXSXX-COOH protein</fullName>
    </recommendedName>
</protein>
<dbReference type="RefSeq" id="WP_030044932.1">
    <property type="nucleotide sequence ID" value="NZ_KL575658.1"/>
</dbReference>
<evidence type="ECO:0000313" key="2">
    <source>
        <dbReference type="Proteomes" id="UP000037251"/>
    </source>
</evidence>
<evidence type="ECO:0000313" key="1">
    <source>
        <dbReference type="EMBL" id="KOG30700.1"/>
    </source>
</evidence>
<dbReference type="Proteomes" id="UP000037251">
    <property type="component" value="Unassembled WGS sequence"/>
</dbReference>
<dbReference type="OrthoDB" id="4272722at2"/>
<comment type="caution">
    <text evidence="1">The sequence shown here is derived from an EMBL/GenBank/DDBJ whole genome shotgun (WGS) entry which is preliminary data.</text>
</comment>
<reference evidence="2" key="1">
    <citation type="submission" date="2015-07" db="EMBL/GenBank/DDBJ databases">
        <authorList>
            <person name="Ju K.-S."/>
            <person name="Doroghazi J.R."/>
            <person name="Metcalf W.W."/>
        </authorList>
    </citation>
    <scope>NUCLEOTIDE SEQUENCE [LARGE SCALE GENOMIC DNA]</scope>
    <source>
        <strain evidence="2">NRRL 2290</strain>
    </source>
</reference>
<keyword evidence="2" id="KW-1185">Reference proteome</keyword>
<dbReference type="AlphaFoldDB" id="A0A0L8KXY1"/>
<dbReference type="EMBL" id="LGUS01000209">
    <property type="protein sequence ID" value="KOG30700.1"/>
    <property type="molecule type" value="Genomic_DNA"/>
</dbReference>
<dbReference type="InterPro" id="IPR026334">
    <property type="entry name" value="FxSxx-COOH"/>
</dbReference>
<accession>A0A0L8KXY1</accession>